<feature type="signal peptide" evidence="6">
    <location>
        <begin position="1"/>
        <end position="26"/>
    </location>
</feature>
<keyword evidence="6" id="KW-0732">Signal</keyword>
<protein>
    <recommendedName>
        <fullName evidence="9">ADP-ribosyl cyclase/cyclic ADP-ribose hydrolase</fullName>
    </recommendedName>
</protein>
<accession>A0AAE1B1U9</accession>
<dbReference type="Gene3D" id="1.20.82.10">
    <property type="entry name" value="ADP Ribosyl Cyclase, Chain A, domain 1"/>
    <property type="match status" value="1"/>
</dbReference>
<dbReference type="Pfam" id="PF02267">
    <property type="entry name" value="Rib_hydrolayse"/>
    <property type="match status" value="1"/>
</dbReference>
<keyword evidence="3" id="KW-0378">Hydrolase</keyword>
<evidence type="ECO:0000313" key="8">
    <source>
        <dbReference type="Proteomes" id="UP001283361"/>
    </source>
</evidence>
<dbReference type="SUPFAM" id="SSF52309">
    <property type="entry name" value="N-(deoxy)ribosyltransferase-like"/>
    <property type="match status" value="1"/>
</dbReference>
<dbReference type="PANTHER" id="PTHR10912:SF7">
    <property type="entry name" value="ADP-RIBOSYL CYCLASE_CYCLIC ADP-RIBOSE HYDROLASE"/>
    <property type="match status" value="1"/>
</dbReference>
<dbReference type="PANTHER" id="PTHR10912">
    <property type="entry name" value="ADP-RIBOSYL CYCLASE"/>
    <property type="match status" value="1"/>
</dbReference>
<keyword evidence="8" id="KW-1185">Reference proteome</keyword>
<evidence type="ECO:0000256" key="1">
    <source>
        <dbReference type="ARBA" id="ARBA00005406"/>
    </source>
</evidence>
<keyword evidence="5" id="KW-1015">Disulfide bond</keyword>
<name>A0AAE1B1U9_9GAST</name>
<dbReference type="EMBL" id="JAWDGP010000724">
    <property type="protein sequence ID" value="KAK3798080.1"/>
    <property type="molecule type" value="Genomic_DNA"/>
</dbReference>
<comment type="caution">
    <text evidence="7">The sequence shown here is derived from an EMBL/GenBank/DDBJ whole genome shotgun (WGS) entry which is preliminary data.</text>
</comment>
<reference evidence="7" key="1">
    <citation type="journal article" date="2023" name="G3 (Bethesda)">
        <title>A reference genome for the long-term kleptoplast-retaining sea slug Elysia crispata morphotype clarki.</title>
        <authorList>
            <person name="Eastman K.E."/>
            <person name="Pendleton A.L."/>
            <person name="Shaikh M.A."/>
            <person name="Suttiyut T."/>
            <person name="Ogas R."/>
            <person name="Tomko P."/>
            <person name="Gavelis G."/>
            <person name="Widhalm J.R."/>
            <person name="Wisecaver J.H."/>
        </authorList>
    </citation>
    <scope>NUCLEOTIDE SEQUENCE</scope>
    <source>
        <strain evidence="7">ECLA1</strain>
    </source>
</reference>
<dbReference type="GO" id="GO:0016849">
    <property type="term" value="F:phosphorus-oxygen lyase activity"/>
    <property type="evidence" value="ECO:0007669"/>
    <property type="project" value="TreeGrafter"/>
</dbReference>
<dbReference type="Gene3D" id="3.40.50.720">
    <property type="entry name" value="NAD(P)-binding Rossmann-like Domain"/>
    <property type="match status" value="1"/>
</dbReference>
<gene>
    <name evidence="7" type="ORF">RRG08_034636</name>
</gene>
<dbReference type="Proteomes" id="UP001283361">
    <property type="component" value="Unassembled WGS sequence"/>
</dbReference>
<proteinExistence type="inferred from homology"/>
<feature type="chain" id="PRO_5042054770" description="ADP-ribosyl cyclase/cyclic ADP-ribose hydrolase" evidence="6">
    <location>
        <begin position="27"/>
        <end position="309"/>
    </location>
</feature>
<dbReference type="CDD" id="cd04759">
    <property type="entry name" value="Rib_hydrolase"/>
    <property type="match status" value="1"/>
</dbReference>
<evidence type="ECO:0000256" key="6">
    <source>
        <dbReference type="SAM" id="SignalP"/>
    </source>
</evidence>
<evidence type="ECO:0000256" key="5">
    <source>
        <dbReference type="ARBA" id="ARBA00023157"/>
    </source>
</evidence>
<organism evidence="7 8">
    <name type="scientific">Elysia crispata</name>
    <name type="common">lettuce slug</name>
    <dbReference type="NCBI Taxonomy" id="231223"/>
    <lineage>
        <taxon>Eukaryota</taxon>
        <taxon>Metazoa</taxon>
        <taxon>Spiralia</taxon>
        <taxon>Lophotrochozoa</taxon>
        <taxon>Mollusca</taxon>
        <taxon>Gastropoda</taxon>
        <taxon>Heterobranchia</taxon>
        <taxon>Euthyneura</taxon>
        <taxon>Panpulmonata</taxon>
        <taxon>Sacoglossa</taxon>
        <taxon>Placobranchoidea</taxon>
        <taxon>Plakobranchidae</taxon>
        <taxon>Elysia</taxon>
    </lineage>
</organism>
<evidence type="ECO:0000256" key="3">
    <source>
        <dbReference type="ARBA" id="ARBA00022801"/>
    </source>
</evidence>
<comment type="similarity">
    <text evidence="1">Belongs to the ADP-ribosyl cyclase family.</text>
</comment>
<evidence type="ECO:0008006" key="9">
    <source>
        <dbReference type="Google" id="ProtNLM"/>
    </source>
</evidence>
<evidence type="ECO:0000256" key="2">
    <source>
        <dbReference type="ARBA" id="ARBA00022679"/>
    </source>
</evidence>
<evidence type="ECO:0000313" key="7">
    <source>
        <dbReference type="EMBL" id="KAK3798080.1"/>
    </source>
</evidence>
<keyword evidence="2" id="KW-0808">Transferase</keyword>
<dbReference type="AlphaFoldDB" id="A0AAE1B1U9"/>
<keyword evidence="4" id="KW-0520">NAD</keyword>
<evidence type="ECO:0000256" key="4">
    <source>
        <dbReference type="ARBA" id="ARBA00023027"/>
    </source>
</evidence>
<sequence>MVIVNPSLLTVGLISVALLHANFVMSQYDPEGHKGTTGNIKQVFEGRCWDYDVTRYIPDLPRVTASCEELWKLFFKAFSYQPPCAVALENYQPYLRSATQIVPRDKVLFWSGVFSLAHEYGNYGRRYVTLEDTLIGYLANSITWCGQSIDPGYNVTRCPAWDDCPLEAAESFWAGASMTFAQGAKGEVLLMLDGSNPDKAAYRRNSFFGKFELPNLSKEVTKVSVIVSHALDKPKIDVCGAGSLDLLETDVTERGFSYVCHDDPLAVLHLLCADDPSSRECKLAIKHIRGDLDPSKVDPPAFNKIQEFF</sequence>
<dbReference type="GO" id="GO:0061809">
    <property type="term" value="F:NAD+ nucleosidase activity, cyclic ADP-ribose generating"/>
    <property type="evidence" value="ECO:0007669"/>
    <property type="project" value="InterPro"/>
</dbReference>
<dbReference type="InterPro" id="IPR003193">
    <property type="entry name" value="ADP-ribosyl_cyclase"/>
</dbReference>
<dbReference type="GO" id="GO:0016740">
    <property type="term" value="F:transferase activity"/>
    <property type="evidence" value="ECO:0007669"/>
    <property type="project" value="UniProtKB-KW"/>
</dbReference>
<dbReference type="GO" id="GO:0005886">
    <property type="term" value="C:plasma membrane"/>
    <property type="evidence" value="ECO:0007669"/>
    <property type="project" value="TreeGrafter"/>
</dbReference>